<gene>
    <name evidence="4" type="ordered locus">Namu_2462</name>
</gene>
<keyword evidence="5" id="KW-1185">Reference proteome</keyword>
<dbReference type="ESTHER" id="nakmy-c8x6h6">
    <property type="family name" value="DLH-S"/>
</dbReference>
<dbReference type="InParanoid" id="C8X6H6"/>
<accession>C8X6H6</accession>
<evidence type="ECO:0000313" key="5">
    <source>
        <dbReference type="Proteomes" id="UP000002218"/>
    </source>
</evidence>
<dbReference type="OrthoDB" id="9810066at2"/>
<dbReference type="CDD" id="cd06223">
    <property type="entry name" value="PRTases_typeI"/>
    <property type="match status" value="1"/>
</dbReference>
<dbReference type="InterPro" id="IPR029057">
    <property type="entry name" value="PRTase-like"/>
</dbReference>
<dbReference type="InterPro" id="IPR000836">
    <property type="entry name" value="PRTase_dom"/>
</dbReference>
<evidence type="ECO:0000313" key="4">
    <source>
        <dbReference type="EMBL" id="ACV78831.1"/>
    </source>
</evidence>
<dbReference type="eggNOG" id="COG1926">
    <property type="taxonomic scope" value="Bacteria"/>
</dbReference>
<dbReference type="EMBL" id="CP001737">
    <property type="protein sequence ID" value="ACV78831.1"/>
    <property type="molecule type" value="Genomic_DNA"/>
</dbReference>
<evidence type="ECO:0000259" key="3">
    <source>
        <dbReference type="Pfam" id="PF01738"/>
    </source>
</evidence>
<reference evidence="4 5" key="2">
    <citation type="journal article" date="2010" name="Stand. Genomic Sci.">
        <title>Complete genome sequence of Nakamurella multipartita type strain (Y-104).</title>
        <authorList>
            <person name="Tice H."/>
            <person name="Mayilraj S."/>
            <person name="Sims D."/>
            <person name="Lapidus A."/>
            <person name="Nolan M."/>
            <person name="Lucas S."/>
            <person name="Glavina Del Rio T."/>
            <person name="Copeland A."/>
            <person name="Cheng J.F."/>
            <person name="Meincke L."/>
            <person name="Bruce D."/>
            <person name="Goodwin L."/>
            <person name="Pitluck S."/>
            <person name="Ivanova N."/>
            <person name="Mavromatis K."/>
            <person name="Ovchinnikova G."/>
            <person name="Pati A."/>
            <person name="Chen A."/>
            <person name="Palaniappan K."/>
            <person name="Land M."/>
            <person name="Hauser L."/>
            <person name="Chang Y.J."/>
            <person name="Jeffries C.D."/>
            <person name="Detter J.C."/>
            <person name="Brettin T."/>
            <person name="Rohde M."/>
            <person name="Goker M."/>
            <person name="Bristow J."/>
            <person name="Eisen J.A."/>
            <person name="Markowitz V."/>
            <person name="Hugenholtz P."/>
            <person name="Kyrpides N.C."/>
            <person name="Klenk H.P."/>
            <person name="Chen F."/>
        </authorList>
    </citation>
    <scope>NUCLEOTIDE SEQUENCE [LARGE SCALE GENOMIC DNA]</scope>
    <source>
        <strain evidence="5">ATCC 700099 / DSM 44233 / CIP 104796 / JCM 9543 / NBRC 105858 / Y-104</strain>
    </source>
</reference>
<keyword evidence="4" id="KW-0328">Glycosyltransferase</keyword>
<feature type="domain" description="Phosphoribosyltransferase" evidence="2">
    <location>
        <begin position="13"/>
        <end position="167"/>
    </location>
</feature>
<feature type="domain" description="Dienelactone hydrolase" evidence="3">
    <location>
        <begin position="244"/>
        <end position="419"/>
    </location>
</feature>
<sequence>MDKVLFRDRSEAGRRLAERLLGLAGPRVVVVGLPRGGVPVAYEVADALGAPLDVIVVRKLGVPHQPELAMGAIGEDGARVVNERVRRLSGVAPEQLEEVERGERAELVRRCQQLRGGHRPVALTGRIVLVIDDGIATGATARAACQVARARGAARVVFAAPVGPARVTPADLDADEVICLAQPAAYHSVGQAYLDFRPTSDQEVARLLALAATGSAAGAAPGDRPTHEAEVVVTAGPVQLPGHLTLPQHSPGVVVFAHGSGSSRHSPRNRFVAAALNTHGIATLLVDLLTPDEEADRRLVFDIDLLAERLLGITRWLGEQPETAALRVGYFGASTGAAAALWAAAEPSTRIAAVVSRGGRPDLAGPRLTGVRAPTLLIVGGHDTQVLGLNRDAQAQMTCPTRLDIVPGATHLFAEPGALAAVAELAAGWFADYLINAPA</sequence>
<dbReference type="Gene3D" id="3.40.50.1820">
    <property type="entry name" value="alpha/beta hydrolase"/>
    <property type="match status" value="1"/>
</dbReference>
<dbReference type="InterPro" id="IPR029058">
    <property type="entry name" value="AB_hydrolase_fold"/>
</dbReference>
<evidence type="ECO:0000259" key="2">
    <source>
        <dbReference type="Pfam" id="PF00156"/>
    </source>
</evidence>
<evidence type="ECO:0000256" key="1">
    <source>
        <dbReference type="ARBA" id="ARBA00008645"/>
    </source>
</evidence>
<dbReference type="Gene3D" id="3.40.50.2020">
    <property type="match status" value="1"/>
</dbReference>
<dbReference type="GO" id="GO:0016787">
    <property type="term" value="F:hydrolase activity"/>
    <property type="evidence" value="ECO:0007669"/>
    <property type="project" value="InterPro"/>
</dbReference>
<reference evidence="5" key="1">
    <citation type="submission" date="2009-09" db="EMBL/GenBank/DDBJ databases">
        <title>The complete genome of Nakamurella multipartita DSM 44233.</title>
        <authorList>
            <consortium name="US DOE Joint Genome Institute (JGI-PGF)"/>
            <person name="Lucas S."/>
            <person name="Copeland A."/>
            <person name="Lapidus A."/>
            <person name="Glavina del Rio T."/>
            <person name="Dalin E."/>
            <person name="Tice H."/>
            <person name="Bruce D."/>
            <person name="Goodwin L."/>
            <person name="Pitluck S."/>
            <person name="Kyrpides N."/>
            <person name="Mavromatis K."/>
            <person name="Ivanova N."/>
            <person name="Ovchinnikova G."/>
            <person name="Sims D."/>
            <person name="Meincke L."/>
            <person name="Brettin T."/>
            <person name="Detter J.C."/>
            <person name="Han C."/>
            <person name="Larimer F."/>
            <person name="Land M."/>
            <person name="Hauser L."/>
            <person name="Markowitz V."/>
            <person name="Cheng J.-F."/>
            <person name="Hugenholtz P."/>
            <person name="Woyke T."/>
            <person name="Wu D."/>
            <person name="Klenk H.-P."/>
            <person name="Eisen J.A."/>
        </authorList>
    </citation>
    <scope>NUCLEOTIDE SEQUENCE [LARGE SCALE GENOMIC DNA]</scope>
    <source>
        <strain evidence="5">ATCC 700099 / DSM 44233 / CIP 104796 / JCM 9543 / NBRC 105858 / Y-104</strain>
    </source>
</reference>
<keyword evidence="4" id="KW-0808">Transferase</keyword>
<proteinExistence type="inferred from homology"/>
<dbReference type="InterPro" id="IPR050261">
    <property type="entry name" value="FrsA_esterase"/>
</dbReference>
<dbReference type="HOGENOM" id="CLU_050038_0_0_11"/>
<dbReference type="Proteomes" id="UP000002218">
    <property type="component" value="Chromosome"/>
</dbReference>
<comment type="similarity">
    <text evidence="1">Belongs to the AB hydrolase superfamily.</text>
</comment>
<dbReference type="Gene3D" id="3.30.1310.20">
    <property type="entry name" value="PRTase-like"/>
    <property type="match status" value="1"/>
</dbReference>
<organism evidence="4 5">
    <name type="scientific">Nakamurella multipartita (strain ATCC 700099 / DSM 44233 / CIP 104796 / JCM 9543 / NBRC 105858 / Y-104)</name>
    <name type="common">Microsphaera multipartita</name>
    <dbReference type="NCBI Taxonomy" id="479431"/>
    <lineage>
        <taxon>Bacteria</taxon>
        <taxon>Bacillati</taxon>
        <taxon>Actinomycetota</taxon>
        <taxon>Actinomycetes</taxon>
        <taxon>Nakamurellales</taxon>
        <taxon>Nakamurellaceae</taxon>
        <taxon>Nakamurella</taxon>
    </lineage>
</organism>
<dbReference type="InterPro" id="IPR002925">
    <property type="entry name" value="Dienelactn_hydro"/>
</dbReference>
<name>C8X6H6_NAKMY</name>
<dbReference type="eggNOG" id="COG1073">
    <property type="taxonomic scope" value="Bacteria"/>
</dbReference>
<dbReference type="STRING" id="479431.Namu_2462"/>
<dbReference type="Pfam" id="PF00156">
    <property type="entry name" value="Pribosyltran"/>
    <property type="match status" value="1"/>
</dbReference>
<dbReference type="GO" id="GO:0016757">
    <property type="term" value="F:glycosyltransferase activity"/>
    <property type="evidence" value="ECO:0007669"/>
    <property type="project" value="UniProtKB-KW"/>
</dbReference>
<protein>
    <submittedName>
        <fullName evidence="4">Phosphoribosyltransferase</fullName>
    </submittedName>
</protein>
<dbReference type="KEGG" id="nml:Namu_2462"/>
<dbReference type="Pfam" id="PF01738">
    <property type="entry name" value="DLH"/>
    <property type="match status" value="1"/>
</dbReference>
<dbReference type="AlphaFoldDB" id="C8X6H6"/>
<dbReference type="SUPFAM" id="SSF53271">
    <property type="entry name" value="PRTase-like"/>
    <property type="match status" value="1"/>
</dbReference>
<dbReference type="SUPFAM" id="SSF53474">
    <property type="entry name" value="alpha/beta-Hydrolases"/>
    <property type="match status" value="1"/>
</dbReference>
<dbReference type="PANTHER" id="PTHR22946">
    <property type="entry name" value="DIENELACTONE HYDROLASE DOMAIN-CONTAINING PROTEIN-RELATED"/>
    <property type="match status" value="1"/>
</dbReference>